<dbReference type="EMBL" id="CP023702">
    <property type="protein sequence ID" value="QEU76879.1"/>
    <property type="molecule type" value="Genomic_DNA"/>
</dbReference>
<dbReference type="AlphaFoldDB" id="A0A5J6FJP1"/>
<evidence type="ECO:0000313" key="2">
    <source>
        <dbReference type="Proteomes" id="UP000326178"/>
    </source>
</evidence>
<protein>
    <recommendedName>
        <fullName evidence="3">Minor tail protein</fullName>
    </recommendedName>
</protein>
<sequence length="592" mass="62934">MTDVISLGPPQTPSGNLLPYNTASVEVSTAAWSAYTNAVVSRSSEAAWEGWHSLVATSVAAGPMDIGQAPLVSVTPGVEYVASAVVRPDVASTVRVDLRWYDASSALMSQSDTPWSAPAGTWTTCTTIGIAPPGAAFARLVLHPVATDVGQRWLFDRMALRPAPTPVGSLIGYNIASMEVDASGWSAIAGCTVERSTDRWWEGSASLKITADGTTDAWVGTTAVIPVTPRVSYSATPMVWAAASTATRIFVTRLTWQNSAGEDIRISDFRWRIVAGASGWFVLPSSGAAPDAASSVRVSVAFEAPTAGDVYHIDAVDVVPGGVSAIADPLPDQYGARITLSGLTTDAHTYWGLWRADATGDRTPVRGSTGDTSQMLITGDSTIVEDFEAPLGVPTTYVLALWTPAGSSRRTTSDAIVIPEPAPSEVVLKDPGLPARQTTAAVSKGGQPQWTRRARQGVNAVRGRSRPIVISDVRTSREGTMTLVTETTEDLASMWWLLETGNVLLIQWPSLWGERDVYVSVGDVTEAPIVGYAEYRDRTWTVPLTEVDRPIGGATGAADRTWQAVATDHTSWTDVSTTYRSWLGVYTGVEGT</sequence>
<dbReference type="SUPFAM" id="SSF49785">
    <property type="entry name" value="Galactose-binding domain-like"/>
    <property type="match status" value="2"/>
</dbReference>
<name>A0A5J6FJP1_9ACTN</name>
<accession>A0A5J6FJP1</accession>
<evidence type="ECO:0000313" key="1">
    <source>
        <dbReference type="EMBL" id="QEU76879.1"/>
    </source>
</evidence>
<dbReference type="Proteomes" id="UP000326178">
    <property type="component" value="Chromosome"/>
</dbReference>
<reference evidence="1 2" key="1">
    <citation type="submission" date="2017-09" db="EMBL/GenBank/DDBJ databases">
        <authorList>
            <person name="Lee N."/>
            <person name="Cho B.-K."/>
        </authorList>
    </citation>
    <scope>NUCLEOTIDE SEQUENCE [LARGE SCALE GENOMIC DNA]</scope>
    <source>
        <strain evidence="1 2">ATCC 12769</strain>
    </source>
</reference>
<evidence type="ECO:0008006" key="3">
    <source>
        <dbReference type="Google" id="ProtNLM"/>
    </source>
</evidence>
<dbReference type="InterPro" id="IPR008979">
    <property type="entry name" value="Galactose-bd-like_sf"/>
</dbReference>
<dbReference type="Gene3D" id="2.60.120.260">
    <property type="entry name" value="Galactose-binding domain-like"/>
    <property type="match status" value="2"/>
</dbReference>
<gene>
    <name evidence="1" type="ORF">CP967_31140</name>
</gene>
<dbReference type="KEGG" id="snk:CP967_31140"/>
<dbReference type="OrthoDB" id="4134944at2"/>
<keyword evidence="2" id="KW-1185">Reference proteome</keyword>
<proteinExistence type="predicted"/>
<organism evidence="1 2">
    <name type="scientific">Streptomyces nitrosporeus</name>
    <dbReference type="NCBI Taxonomy" id="28894"/>
    <lineage>
        <taxon>Bacteria</taxon>
        <taxon>Bacillati</taxon>
        <taxon>Actinomycetota</taxon>
        <taxon>Actinomycetes</taxon>
        <taxon>Kitasatosporales</taxon>
        <taxon>Streptomycetaceae</taxon>
        <taxon>Streptomyces</taxon>
    </lineage>
</organism>